<organism evidence="5 6">
    <name type="scientific">Ciceribacter thiooxidans</name>
    <dbReference type="NCBI Taxonomy" id="1969821"/>
    <lineage>
        <taxon>Bacteria</taxon>
        <taxon>Pseudomonadati</taxon>
        <taxon>Pseudomonadota</taxon>
        <taxon>Alphaproteobacteria</taxon>
        <taxon>Hyphomicrobiales</taxon>
        <taxon>Rhizobiaceae</taxon>
        <taxon>Ciceribacter</taxon>
    </lineage>
</organism>
<sequence>MELAVIKRIMSIVFAVALAALAGCTSYQPAPKAFHESTIAPYRLGSGDRLRITVFEQDNLTNTYTVDQAGYIAFPLVGQVAARGSTLSQLEGTIAQKLRQGYLRDPDVSIEIDRYRSIFIMGEVGQPGQYSYVPGMTVQNAVAVAGGFTARANQRDVDITRNVNGEIMTGSVPITDPILAGDTVYVRERLF</sequence>
<dbReference type="PANTHER" id="PTHR33619:SF3">
    <property type="entry name" value="POLYSACCHARIDE EXPORT PROTEIN GFCE-RELATED"/>
    <property type="match status" value="1"/>
</dbReference>
<dbReference type="Pfam" id="PF02563">
    <property type="entry name" value="Poly_export"/>
    <property type="match status" value="1"/>
</dbReference>
<reference evidence="6" key="1">
    <citation type="journal article" date="2019" name="Int. J. Syst. Evol. Microbiol.">
        <title>The Global Catalogue of Microorganisms (GCM) 10K type strain sequencing project: providing services to taxonomists for standard genome sequencing and annotation.</title>
        <authorList>
            <consortium name="The Broad Institute Genomics Platform"/>
            <consortium name="The Broad Institute Genome Sequencing Center for Infectious Disease"/>
            <person name="Wu L."/>
            <person name="Ma J."/>
        </authorList>
    </citation>
    <scope>NUCLEOTIDE SEQUENCE [LARGE SCALE GENOMIC DNA]</scope>
    <source>
        <strain evidence="6">KCTC 52231</strain>
    </source>
</reference>
<dbReference type="InterPro" id="IPR049712">
    <property type="entry name" value="Poly_export"/>
</dbReference>
<dbReference type="InterPro" id="IPR003715">
    <property type="entry name" value="Poly_export_N"/>
</dbReference>
<name>A0ABV7I6R1_9HYPH</name>
<evidence type="ECO:0000256" key="2">
    <source>
        <dbReference type="SAM" id="SignalP"/>
    </source>
</evidence>
<dbReference type="EMBL" id="JBHRTG010000019">
    <property type="protein sequence ID" value="MFC3165271.1"/>
    <property type="molecule type" value="Genomic_DNA"/>
</dbReference>
<dbReference type="RefSeq" id="WP_182304513.1">
    <property type="nucleotide sequence ID" value="NZ_CP059896.1"/>
</dbReference>
<dbReference type="InterPro" id="IPR019554">
    <property type="entry name" value="Soluble_ligand-bd"/>
</dbReference>
<comment type="caution">
    <text evidence="5">The sequence shown here is derived from an EMBL/GenBank/DDBJ whole genome shotgun (WGS) entry which is preliminary data.</text>
</comment>
<evidence type="ECO:0000259" key="3">
    <source>
        <dbReference type="Pfam" id="PF02563"/>
    </source>
</evidence>
<accession>A0ABV7I6R1</accession>
<evidence type="ECO:0000256" key="1">
    <source>
        <dbReference type="ARBA" id="ARBA00022729"/>
    </source>
</evidence>
<evidence type="ECO:0000259" key="4">
    <source>
        <dbReference type="Pfam" id="PF10531"/>
    </source>
</evidence>
<keyword evidence="6" id="KW-1185">Reference proteome</keyword>
<evidence type="ECO:0000313" key="5">
    <source>
        <dbReference type="EMBL" id="MFC3165271.1"/>
    </source>
</evidence>
<evidence type="ECO:0000313" key="6">
    <source>
        <dbReference type="Proteomes" id="UP001595647"/>
    </source>
</evidence>
<dbReference type="Gene3D" id="3.30.1950.10">
    <property type="entry name" value="wza like domain"/>
    <property type="match status" value="1"/>
</dbReference>
<feature type="domain" description="Soluble ligand binding" evidence="4">
    <location>
        <begin position="118"/>
        <end position="168"/>
    </location>
</feature>
<gene>
    <name evidence="5" type="ORF">ACFOHV_18460</name>
</gene>
<feature type="signal peptide" evidence="2">
    <location>
        <begin position="1"/>
        <end position="22"/>
    </location>
</feature>
<feature type="chain" id="PRO_5047106189" evidence="2">
    <location>
        <begin position="23"/>
        <end position="191"/>
    </location>
</feature>
<protein>
    <submittedName>
        <fullName evidence="5">Polysaccharide biosynthesis/export family protein</fullName>
    </submittedName>
</protein>
<dbReference type="PROSITE" id="PS51257">
    <property type="entry name" value="PROKAR_LIPOPROTEIN"/>
    <property type="match status" value="1"/>
</dbReference>
<dbReference type="PANTHER" id="PTHR33619">
    <property type="entry name" value="POLYSACCHARIDE EXPORT PROTEIN GFCE-RELATED"/>
    <property type="match status" value="1"/>
</dbReference>
<dbReference type="Pfam" id="PF10531">
    <property type="entry name" value="SLBB"/>
    <property type="match status" value="1"/>
</dbReference>
<proteinExistence type="predicted"/>
<dbReference type="Gene3D" id="3.10.560.10">
    <property type="entry name" value="Outer membrane lipoprotein wza domain like"/>
    <property type="match status" value="1"/>
</dbReference>
<keyword evidence="1 2" id="KW-0732">Signal</keyword>
<feature type="domain" description="Polysaccharide export protein N-terminal" evidence="3">
    <location>
        <begin position="40"/>
        <end position="112"/>
    </location>
</feature>
<dbReference type="Proteomes" id="UP001595647">
    <property type="component" value="Unassembled WGS sequence"/>
</dbReference>